<accession>A0ABR9YJD3</accession>
<keyword evidence="2" id="KW-1185">Reference proteome</keyword>
<sequence>METVGGADEQKNSGLAELRRVSREAHEAVDEAFSRFGLADPQSYGDFLTAHARVLGAAEAYLSRHAASLPVWRPRAELLKDDLRQMGLAVPAVQADCFPESDGTAMGVLYVLEGSRLGGRVLSARVAEGLPRAYLSAFHQKGEWPVFLERLGQYLDESDAGRRQAVMEGAIATFALFRKNAERQD</sequence>
<dbReference type="Gene3D" id="1.20.910.10">
    <property type="entry name" value="Heme oxygenase-like"/>
    <property type="match status" value="1"/>
</dbReference>
<name>A0ABR9YJD3_9PROT</name>
<dbReference type="InterPro" id="IPR016084">
    <property type="entry name" value="Haem_Oase-like_multi-hlx"/>
</dbReference>
<dbReference type="CDD" id="cd19166">
    <property type="entry name" value="HemeO-bac"/>
    <property type="match status" value="1"/>
</dbReference>
<proteinExistence type="predicted"/>
<evidence type="ECO:0000313" key="1">
    <source>
        <dbReference type="EMBL" id="MBF0881916.1"/>
    </source>
</evidence>
<reference evidence="2" key="1">
    <citation type="submission" date="2020-04" db="EMBL/GenBank/DDBJ databases">
        <title>Description of novel Gluconacetobacter.</title>
        <authorList>
            <person name="Sombolestani A."/>
        </authorList>
    </citation>
    <scope>NUCLEOTIDE SEQUENCE [LARGE SCALE GENOMIC DNA]</scope>
    <source>
        <strain evidence="2">R-71646</strain>
    </source>
</reference>
<dbReference type="SUPFAM" id="SSF48613">
    <property type="entry name" value="Heme oxygenase-like"/>
    <property type="match status" value="1"/>
</dbReference>
<evidence type="ECO:0000313" key="2">
    <source>
        <dbReference type="Proteomes" id="UP000644588"/>
    </source>
</evidence>
<organism evidence="1 2">
    <name type="scientific">Gluconobacter potus</name>
    <dbReference type="NCBI Taxonomy" id="2724927"/>
    <lineage>
        <taxon>Bacteria</taxon>
        <taxon>Pseudomonadati</taxon>
        <taxon>Pseudomonadota</taxon>
        <taxon>Alphaproteobacteria</taxon>
        <taxon>Acetobacterales</taxon>
        <taxon>Acetobacteraceae</taxon>
        <taxon>Gluconobacter</taxon>
    </lineage>
</organism>
<dbReference type="RefSeq" id="WP_194263540.1">
    <property type="nucleotide sequence ID" value="NZ_JABCQF010000001.1"/>
</dbReference>
<comment type="caution">
    <text evidence="1">The sequence shown here is derived from an EMBL/GenBank/DDBJ whole genome shotgun (WGS) entry which is preliminary data.</text>
</comment>
<protein>
    <submittedName>
        <fullName evidence="1">Biliverdin-producing heme oxygenase</fullName>
    </submittedName>
</protein>
<dbReference type="Proteomes" id="UP000644588">
    <property type="component" value="Unassembled WGS sequence"/>
</dbReference>
<gene>
    <name evidence="1" type="ORF">HKD31_04010</name>
</gene>
<dbReference type="EMBL" id="JABCQF010000001">
    <property type="protein sequence ID" value="MBF0881916.1"/>
    <property type="molecule type" value="Genomic_DNA"/>
</dbReference>
<reference evidence="1 2" key="2">
    <citation type="submission" date="2020-11" db="EMBL/GenBank/DDBJ databases">
        <title>Description of novel Gluconobacter species.</title>
        <authorList>
            <person name="Cleenwerck I."/>
            <person name="Cnockaert M."/>
            <person name="Borremans W."/>
            <person name="Wieme A.D."/>
            <person name="De Vuyst L."/>
            <person name="Vandamme P."/>
        </authorList>
    </citation>
    <scope>NUCLEOTIDE SEQUENCE [LARGE SCALE GENOMIC DNA]</scope>
    <source>
        <strain evidence="1 2">R-71646</strain>
    </source>
</reference>